<dbReference type="Proteomes" id="UP000001555">
    <property type="component" value="Unassembled WGS sequence"/>
</dbReference>
<dbReference type="InterPro" id="IPR010541">
    <property type="entry name" value="Prp3_C"/>
</dbReference>
<dbReference type="PaxDb" id="6945-B7Q665"/>
<dbReference type="FunCoup" id="B7Q665">
    <property type="interactions" value="1913"/>
</dbReference>
<dbReference type="EMBL" id="ABJB010220382">
    <property type="status" value="NOT_ANNOTATED_CDS"/>
    <property type="molecule type" value="Genomic_DNA"/>
</dbReference>
<evidence type="ECO:0000256" key="8">
    <source>
        <dbReference type="ARBA" id="ARBA00032955"/>
    </source>
</evidence>
<dbReference type="EMBL" id="ABJB010468084">
    <property type="status" value="NOT_ANNOTATED_CDS"/>
    <property type="molecule type" value="Genomic_DNA"/>
</dbReference>
<gene>
    <name evidence="12" type="ORF">IscW_ISCW021269</name>
</gene>
<feature type="compositionally biased region" description="Basic and acidic residues" evidence="10">
    <location>
        <begin position="533"/>
        <end position="553"/>
    </location>
</feature>
<dbReference type="CDD" id="cd24162">
    <property type="entry name" value="Prp3_C"/>
    <property type="match status" value="1"/>
</dbReference>
<dbReference type="EMBL" id="ABJB011119275">
    <property type="status" value="NOT_ANNOTATED_CDS"/>
    <property type="molecule type" value="Genomic_DNA"/>
</dbReference>
<evidence type="ECO:0000313" key="14">
    <source>
        <dbReference type="Proteomes" id="UP000001555"/>
    </source>
</evidence>
<evidence type="ECO:0000256" key="5">
    <source>
        <dbReference type="ARBA" id="ARBA00022728"/>
    </source>
</evidence>
<dbReference type="Pfam" id="PF01480">
    <property type="entry name" value="PWI"/>
    <property type="match status" value="1"/>
</dbReference>
<dbReference type="EMBL" id="ABJB011024461">
    <property type="status" value="NOT_ANNOTATED_CDS"/>
    <property type="molecule type" value="Genomic_DNA"/>
</dbReference>
<keyword evidence="15" id="KW-1267">Proteomics identification</keyword>
<sequence length="707" mass="78764">MALSRKDVEELKPWIDRTVEKFLGFNEPTLVTAAVSCLSNGYDKRKTTDKLSSLLDDAKAAKLSEQLFETIEDLKVKQKMKKKKVGVVPARSRCGPTRHSAACGMSPRSGVTAAQEDDSADQRKTRFSEGVALSQPGQPSPGQLTAIQIKEMMANAQRMIEERKRALGVTALRNSSHYQLLGNSVVAPQPVAVAPAPPVLGGAVPLLRPGLGAAPVAPLSVGESRNRIAELTAQIQAKLGGRPGFVGALPMPGSHGAISCAILHPAALDMAGEDGGVSPRPTPLILNAEGRTVDLSGKEVQLAHHTPTLKANIRAQKREQFKIHQEKVVEDVTEQKFYDHRVSAKSAQRSKKLFKFHEKGKYEQLAQPVKQNAKLEKLQQEIAQAAKKTGISSATKIALMVPKKEIKEGEIPDVEWWDTFIIKGESVVNSNVKFEDLLEGVTNLVEHPIQMKAPTATVKPVLLPVYLTKKERKKLRRQNRREAWKEKQEKIRLGLEPPPEPKVRMSNLMRVLGTQQVQDPTKIEAHVREQMAKRQKAHEEANASRKLTTEQRREKKVKKLKEDTSRGVHVSVYRLLSLTNPAKKFKVEMNAKQLFLTGCVVLYRNVNLVVVEGGPRQQKKYRRLMMGRIKWAEDQASADGSENGQKVENRCILVWEGTVKSRSFGEMKFKVCPTECFAREHFKKHGVEHYWDLAYSNTILELADETA</sequence>
<dbReference type="FunFam" id="1.20.1390.10:FF:000003">
    <property type="entry name" value="U4/U6 small nuclear ribonucleoprotein Prp3"/>
    <property type="match status" value="1"/>
</dbReference>
<dbReference type="EnsemblMetazoa" id="ISCW021269-RA">
    <property type="protein sequence ID" value="ISCW021269-PA"/>
    <property type="gene ID" value="ISCW021269"/>
</dbReference>
<evidence type="ECO:0000259" key="11">
    <source>
        <dbReference type="PROSITE" id="PS51025"/>
    </source>
</evidence>
<dbReference type="InterPro" id="IPR027104">
    <property type="entry name" value="Prp3"/>
</dbReference>
<dbReference type="OrthoDB" id="10264544at2759"/>
<dbReference type="VEuPathDB" id="VectorBase:ISCW021269"/>
<evidence type="ECO:0000256" key="10">
    <source>
        <dbReference type="SAM" id="MobiDB-lite"/>
    </source>
</evidence>
<keyword evidence="12" id="KW-0687">Ribonucleoprotein</keyword>
<dbReference type="EMBL" id="ABJB011011985">
    <property type="status" value="NOT_ANNOTATED_CDS"/>
    <property type="molecule type" value="Genomic_DNA"/>
</dbReference>
<keyword evidence="3" id="KW-0597">Phosphoprotein</keyword>
<dbReference type="AlphaFoldDB" id="B7Q665"/>
<comment type="subcellular location">
    <subcellularLocation>
        <location evidence="1">Nucleus</location>
    </subcellularLocation>
</comment>
<evidence type="ECO:0000256" key="6">
    <source>
        <dbReference type="ARBA" id="ARBA00023187"/>
    </source>
</evidence>
<evidence type="ECO:0000256" key="7">
    <source>
        <dbReference type="ARBA" id="ARBA00023242"/>
    </source>
</evidence>
<dbReference type="HOGENOM" id="CLU_015750_3_0_1"/>
<keyword evidence="7" id="KW-0539">Nucleus</keyword>
<dbReference type="GO" id="GO:0005681">
    <property type="term" value="C:spliceosomal complex"/>
    <property type="evidence" value="ECO:0007669"/>
    <property type="project" value="UniProtKB-KW"/>
</dbReference>
<dbReference type="Pfam" id="PF08572">
    <property type="entry name" value="PRP3"/>
    <property type="match status" value="1"/>
</dbReference>
<dbReference type="EMBL" id="ABJB010125094">
    <property type="status" value="NOT_ANNOTATED_CDS"/>
    <property type="molecule type" value="Genomic_DNA"/>
</dbReference>
<dbReference type="PROSITE" id="PS51025">
    <property type="entry name" value="PWI"/>
    <property type="match status" value="1"/>
</dbReference>
<evidence type="ECO:0000256" key="9">
    <source>
        <dbReference type="ARBA" id="ARBA00035603"/>
    </source>
</evidence>
<dbReference type="EMBL" id="ABJB010635541">
    <property type="status" value="NOT_ANNOTATED_CDS"/>
    <property type="molecule type" value="Genomic_DNA"/>
</dbReference>
<keyword evidence="4" id="KW-0507">mRNA processing</keyword>
<organism>
    <name type="scientific">Ixodes scapularis</name>
    <name type="common">Black-legged tick</name>
    <name type="synonym">Deer tick</name>
    <dbReference type="NCBI Taxonomy" id="6945"/>
    <lineage>
        <taxon>Eukaryota</taxon>
        <taxon>Metazoa</taxon>
        <taxon>Ecdysozoa</taxon>
        <taxon>Arthropoda</taxon>
        <taxon>Chelicerata</taxon>
        <taxon>Arachnida</taxon>
        <taxon>Acari</taxon>
        <taxon>Parasitiformes</taxon>
        <taxon>Ixodida</taxon>
        <taxon>Ixodoidea</taxon>
        <taxon>Ixodidae</taxon>
        <taxon>Ixodinae</taxon>
        <taxon>Ixodes</taxon>
    </lineage>
</organism>
<dbReference type="GO" id="GO:0046540">
    <property type="term" value="C:U4/U6 x U5 tri-snRNP complex"/>
    <property type="evidence" value="ECO:0000318"/>
    <property type="project" value="GO_Central"/>
</dbReference>
<comment type="function">
    <text evidence="9">Plays a role in pre-mRNA splicing as component of the U4/U6-U5 tri-snRNP complex that is involved in spliceosome assembly, and as component of the precatalytic spliceosome (spliceosome B complex).</text>
</comment>
<feature type="domain" description="PWI" evidence="11">
    <location>
        <begin position="1"/>
        <end position="82"/>
    </location>
</feature>
<evidence type="ECO:0000256" key="1">
    <source>
        <dbReference type="ARBA" id="ARBA00004123"/>
    </source>
</evidence>
<dbReference type="Pfam" id="PF06544">
    <property type="entry name" value="Prp3_C"/>
    <property type="match status" value="1"/>
</dbReference>
<name>B7Q665_IXOSC</name>
<dbReference type="SMART" id="SM00311">
    <property type="entry name" value="PWI"/>
    <property type="match status" value="1"/>
</dbReference>
<accession>B7Q665</accession>
<dbReference type="EMBL" id="ABJB010055333">
    <property type="status" value="NOT_ANNOTATED_CDS"/>
    <property type="molecule type" value="Genomic_DNA"/>
</dbReference>
<evidence type="ECO:0000313" key="13">
    <source>
        <dbReference type="EnsemblMetazoa" id="ISCW021269-PA"/>
    </source>
</evidence>
<keyword evidence="14" id="KW-1185">Reference proteome</keyword>
<reference evidence="12 14" key="1">
    <citation type="submission" date="2008-03" db="EMBL/GenBank/DDBJ databases">
        <title>Annotation of Ixodes scapularis.</title>
        <authorList>
            <consortium name="Ixodes scapularis Genome Project Consortium"/>
            <person name="Caler E."/>
            <person name="Hannick L.I."/>
            <person name="Bidwell S."/>
            <person name="Joardar V."/>
            <person name="Thiagarajan M."/>
            <person name="Amedeo P."/>
            <person name="Galinsky K.J."/>
            <person name="Schobel S."/>
            <person name="Inman J."/>
            <person name="Hostetler J."/>
            <person name="Miller J."/>
            <person name="Hammond M."/>
            <person name="Megy K."/>
            <person name="Lawson D."/>
            <person name="Kodira C."/>
            <person name="Sutton G."/>
            <person name="Meyer J."/>
            <person name="Hill C.A."/>
            <person name="Birren B."/>
            <person name="Nene V."/>
            <person name="Collins F."/>
            <person name="Alarcon-Chaidez F."/>
            <person name="Wikel S."/>
            <person name="Strausberg R."/>
        </authorList>
    </citation>
    <scope>NUCLEOTIDE SEQUENCE [LARGE SCALE GENOMIC DNA]</scope>
    <source>
        <strain evidence="14">Wikel</strain>
        <strain evidence="12">Wikel colony</strain>
    </source>
</reference>
<dbReference type="STRING" id="6945.B7Q665"/>
<evidence type="ECO:0000313" key="12">
    <source>
        <dbReference type="EMBL" id="EEC14337.1"/>
    </source>
</evidence>
<dbReference type="PANTHER" id="PTHR14212:SF0">
    <property type="entry name" value="U4_U6 SMALL NUCLEAR RIBONUCLEOPROTEIN PRP3"/>
    <property type="match status" value="1"/>
</dbReference>
<dbReference type="Gene3D" id="1.20.1390.10">
    <property type="entry name" value="PWI domain"/>
    <property type="match status" value="1"/>
</dbReference>
<dbReference type="VEuPathDB" id="VectorBase:ISCP_016712"/>
<reference evidence="13" key="2">
    <citation type="submission" date="2020-05" db="UniProtKB">
        <authorList>
            <consortium name="EnsemblMetazoa"/>
        </authorList>
    </citation>
    <scope>IDENTIFICATION</scope>
    <source>
        <strain evidence="13">wikel</strain>
    </source>
</reference>
<dbReference type="EMBL" id="ABJB010604679">
    <property type="status" value="NOT_ANNOTATED_CDS"/>
    <property type="molecule type" value="Genomic_DNA"/>
</dbReference>
<dbReference type="GO" id="GO:0000398">
    <property type="term" value="P:mRNA splicing, via spliceosome"/>
    <property type="evidence" value="ECO:0000318"/>
    <property type="project" value="GO_Central"/>
</dbReference>
<keyword evidence="5" id="KW-0747">Spliceosome</keyword>
<keyword evidence="6" id="KW-0508">mRNA splicing</keyword>
<dbReference type="InterPro" id="IPR013881">
    <property type="entry name" value="Pre-mRNA_splic_Prp3_dom"/>
</dbReference>
<evidence type="ECO:0000256" key="4">
    <source>
        <dbReference type="ARBA" id="ARBA00022664"/>
    </source>
</evidence>
<dbReference type="EMBL" id="ABJB010572524">
    <property type="status" value="NOT_ANNOTATED_CDS"/>
    <property type="molecule type" value="Genomic_DNA"/>
</dbReference>
<feature type="region of interest" description="Disordered" evidence="10">
    <location>
        <begin position="87"/>
        <end position="142"/>
    </location>
</feature>
<feature type="region of interest" description="Disordered" evidence="10">
    <location>
        <begin position="533"/>
        <end position="561"/>
    </location>
</feature>
<evidence type="ECO:0000256" key="3">
    <source>
        <dbReference type="ARBA" id="ARBA00022553"/>
    </source>
</evidence>
<proteinExistence type="evidence at protein level"/>
<dbReference type="PANTHER" id="PTHR14212">
    <property type="entry name" value="U4/U6-ASSOCIATED RNA SPLICING FACTOR-RELATED"/>
    <property type="match status" value="1"/>
</dbReference>
<dbReference type="InterPro" id="IPR002483">
    <property type="entry name" value="PWI_dom"/>
</dbReference>
<evidence type="ECO:0007829" key="15">
    <source>
        <dbReference type="PeptideAtlas" id="B7Q665"/>
    </source>
</evidence>
<protein>
    <recommendedName>
        <fullName evidence="2">U4/U6 small nuclear ribonucleoprotein Prp3</fullName>
    </recommendedName>
    <alternativeName>
        <fullName evidence="8">Pre-mRNA-splicing factor 3</fullName>
    </alternativeName>
</protein>
<dbReference type="VEuPathDB" id="VectorBase:ISCI021269"/>
<evidence type="ECO:0000256" key="2">
    <source>
        <dbReference type="ARBA" id="ARBA00016514"/>
    </source>
</evidence>
<dbReference type="EMBL" id="DS866312">
    <property type="protein sequence ID" value="EEC14337.1"/>
    <property type="molecule type" value="Genomic_DNA"/>
</dbReference>